<evidence type="ECO:0000256" key="2">
    <source>
        <dbReference type="ARBA" id="ARBA00022630"/>
    </source>
</evidence>
<accession>A0A8H4QBB6</accession>
<feature type="domain" description="FAD-binding PCMH-type" evidence="5">
    <location>
        <begin position="67"/>
        <end position="234"/>
    </location>
</feature>
<dbReference type="InterPro" id="IPR016167">
    <property type="entry name" value="FAD-bd_PCMH_sub1"/>
</dbReference>
<dbReference type="Gene3D" id="3.40.462.20">
    <property type="match status" value="1"/>
</dbReference>
<dbReference type="OrthoDB" id="415825at2759"/>
<reference evidence="6 7" key="1">
    <citation type="journal article" date="2020" name="G3 (Bethesda)">
        <title>Genetic Underpinnings of Host Manipulation by Ophiocordyceps as Revealed by Comparative Transcriptomics.</title>
        <authorList>
            <person name="Will I."/>
            <person name="Das B."/>
            <person name="Trinh T."/>
            <person name="Brachmann A."/>
            <person name="Ohm R.A."/>
            <person name="de Bekker C."/>
        </authorList>
    </citation>
    <scope>NUCLEOTIDE SEQUENCE [LARGE SCALE GENOMIC DNA]</scope>
    <source>
        <strain evidence="6 7">EC05</strain>
    </source>
</reference>
<evidence type="ECO:0000313" key="6">
    <source>
        <dbReference type="EMBL" id="KAF4592446.1"/>
    </source>
</evidence>
<dbReference type="AlphaFoldDB" id="A0A8H4QBB6"/>
<name>A0A8H4QBB6_9HYPO</name>
<keyword evidence="3" id="KW-0274">FAD</keyword>
<dbReference type="InterPro" id="IPR016169">
    <property type="entry name" value="FAD-bd_PCMH_sub2"/>
</dbReference>
<evidence type="ECO:0000256" key="1">
    <source>
        <dbReference type="ARBA" id="ARBA00005466"/>
    </source>
</evidence>
<evidence type="ECO:0000313" key="7">
    <source>
        <dbReference type="Proteomes" id="UP000562929"/>
    </source>
</evidence>
<keyword evidence="7" id="KW-1185">Reference proteome</keyword>
<organism evidence="6 7">
    <name type="scientific">Ophiocordyceps camponoti-floridani</name>
    <dbReference type="NCBI Taxonomy" id="2030778"/>
    <lineage>
        <taxon>Eukaryota</taxon>
        <taxon>Fungi</taxon>
        <taxon>Dikarya</taxon>
        <taxon>Ascomycota</taxon>
        <taxon>Pezizomycotina</taxon>
        <taxon>Sordariomycetes</taxon>
        <taxon>Hypocreomycetidae</taxon>
        <taxon>Hypocreales</taxon>
        <taxon>Ophiocordycipitaceae</taxon>
        <taxon>Ophiocordyceps</taxon>
    </lineage>
</organism>
<dbReference type="PANTHER" id="PTHR42973">
    <property type="entry name" value="BINDING OXIDOREDUCTASE, PUTATIVE (AFU_ORTHOLOGUE AFUA_1G17690)-RELATED"/>
    <property type="match status" value="1"/>
</dbReference>
<dbReference type="PANTHER" id="PTHR42973:SF7">
    <property type="entry name" value="FAD-BINDING PCMH-TYPE DOMAIN-CONTAINING PROTEIN"/>
    <property type="match status" value="1"/>
</dbReference>
<dbReference type="Gene3D" id="3.30.43.10">
    <property type="entry name" value="Uridine Diphospho-n-acetylenolpyruvylglucosamine Reductase, domain 2"/>
    <property type="match status" value="1"/>
</dbReference>
<dbReference type="Gene3D" id="3.30.465.10">
    <property type="match status" value="1"/>
</dbReference>
<keyword evidence="2" id="KW-0285">Flavoprotein</keyword>
<dbReference type="SUPFAM" id="SSF56176">
    <property type="entry name" value="FAD-binding/transporter-associated domain-like"/>
    <property type="match status" value="1"/>
</dbReference>
<comment type="caution">
    <text evidence="6">The sequence shown here is derived from an EMBL/GenBank/DDBJ whole genome shotgun (WGS) entry which is preliminary data.</text>
</comment>
<dbReference type="Proteomes" id="UP000562929">
    <property type="component" value="Unassembled WGS sequence"/>
</dbReference>
<evidence type="ECO:0000259" key="5">
    <source>
        <dbReference type="PROSITE" id="PS51387"/>
    </source>
</evidence>
<dbReference type="InterPro" id="IPR050416">
    <property type="entry name" value="FAD-linked_Oxidoreductase"/>
</dbReference>
<gene>
    <name evidence="6" type="ORF">GQ602_002745</name>
</gene>
<dbReference type="InterPro" id="IPR016166">
    <property type="entry name" value="FAD-bd_PCMH"/>
</dbReference>
<evidence type="ECO:0000256" key="4">
    <source>
        <dbReference type="ARBA" id="ARBA00023002"/>
    </source>
</evidence>
<dbReference type="EMBL" id="JAACLJ010000002">
    <property type="protein sequence ID" value="KAF4592446.1"/>
    <property type="molecule type" value="Genomic_DNA"/>
</dbReference>
<comment type="similarity">
    <text evidence="1">Belongs to the oxygen-dependent FAD-linked oxidoreductase family.</text>
</comment>
<keyword evidence="4" id="KW-0560">Oxidoreductase</keyword>
<proteinExistence type="inferred from homology"/>
<dbReference type="GO" id="GO:0071949">
    <property type="term" value="F:FAD binding"/>
    <property type="evidence" value="ECO:0007669"/>
    <property type="project" value="InterPro"/>
</dbReference>
<dbReference type="Pfam" id="PF01565">
    <property type="entry name" value="FAD_binding_4"/>
    <property type="match status" value="1"/>
</dbReference>
<protein>
    <submittedName>
        <fullName evidence="6">FAD-binding, type 2</fullName>
    </submittedName>
</protein>
<sequence>MAPAGTVVAVRLALHSTSQIPPSEMKAGALTQLLRDLRRRTGPDVEVLADPSDDGFRHHARRWSDLDRRIPAAIVLPETEAQIQVVVRWAVEWAVPFVVKSGGHSNWSTCDGVVVDLSKYSGMEVQASDRTAKLRGSILTKEVAVGLAETGHFTALGNGNTVGAIPYFLNGGASITNSLTGYGSDQILSARMVDARGRMVEVTREKTPGLFYAIRGAGQFFGLITELTVRIWPLSELGKQGTLWSGRFVYPLDRAREVAQAMELVVNDGSWATAGLVMAVCPPPARKPALVVAARFRGETDDAELAFEPLHELGPLMTDGGAVAIQNVCDGRETLEAKGGYKTFGTVGLKCFDVDRFLGTIEVWKRLMEECPDAINTTFNFQWDSRPALEPEYDSANCLHDVRFWQNNIIWYTEASSGGRVAQLNAECIAVARGFDESDCIDFANATREGALERRFRGKGRLERLRALKIGWDAGGVFTRQFLD</sequence>
<dbReference type="InterPro" id="IPR006094">
    <property type="entry name" value="Oxid_FAD_bind_N"/>
</dbReference>
<dbReference type="PROSITE" id="PS51387">
    <property type="entry name" value="FAD_PCMH"/>
    <property type="match status" value="1"/>
</dbReference>
<evidence type="ECO:0000256" key="3">
    <source>
        <dbReference type="ARBA" id="ARBA00022827"/>
    </source>
</evidence>
<dbReference type="GO" id="GO:0016491">
    <property type="term" value="F:oxidoreductase activity"/>
    <property type="evidence" value="ECO:0007669"/>
    <property type="project" value="UniProtKB-KW"/>
</dbReference>
<dbReference type="InterPro" id="IPR036318">
    <property type="entry name" value="FAD-bd_PCMH-like_sf"/>
</dbReference>